<dbReference type="FunFam" id="2.60.120.330:FF:000007">
    <property type="entry name" value="Protein DMR6-like oxygenase 2"/>
    <property type="match status" value="1"/>
</dbReference>
<evidence type="ECO:0000256" key="3">
    <source>
        <dbReference type="ARBA" id="ARBA00022723"/>
    </source>
</evidence>
<keyword evidence="6 8" id="KW-0408">Iron</keyword>
<dbReference type="GO" id="GO:0002229">
    <property type="term" value="P:defense response to oomycetes"/>
    <property type="evidence" value="ECO:0007669"/>
    <property type="project" value="UniProtKB-ARBA"/>
</dbReference>
<organism evidence="10 11">
    <name type="scientific">Spinacia oleracea</name>
    <name type="common">Spinach</name>
    <dbReference type="NCBI Taxonomy" id="3562"/>
    <lineage>
        <taxon>Eukaryota</taxon>
        <taxon>Viridiplantae</taxon>
        <taxon>Streptophyta</taxon>
        <taxon>Embryophyta</taxon>
        <taxon>Tracheophyta</taxon>
        <taxon>Spermatophyta</taxon>
        <taxon>Magnoliopsida</taxon>
        <taxon>eudicotyledons</taxon>
        <taxon>Gunneridae</taxon>
        <taxon>Pentapetalae</taxon>
        <taxon>Caryophyllales</taxon>
        <taxon>Chenopodiaceae</taxon>
        <taxon>Chenopodioideae</taxon>
        <taxon>Anserineae</taxon>
        <taxon>Spinacia</taxon>
    </lineage>
</organism>
<evidence type="ECO:0000256" key="7">
    <source>
        <dbReference type="ARBA" id="ARBA00052233"/>
    </source>
</evidence>
<dbReference type="GO" id="GO:0051213">
    <property type="term" value="F:dioxygenase activity"/>
    <property type="evidence" value="ECO:0007669"/>
    <property type="project" value="UniProtKB-KW"/>
</dbReference>
<comment type="catalytic activity">
    <reaction evidence="7">
        <text>salicylate + NADH + O2 + H(+) = 2,3-dihydroxybenzoate + NAD(+) + H2O</text>
        <dbReference type="Rhea" id="RHEA:51792"/>
        <dbReference type="ChEBI" id="CHEBI:15377"/>
        <dbReference type="ChEBI" id="CHEBI:15378"/>
        <dbReference type="ChEBI" id="CHEBI:15379"/>
        <dbReference type="ChEBI" id="CHEBI:30762"/>
        <dbReference type="ChEBI" id="CHEBI:36654"/>
        <dbReference type="ChEBI" id="CHEBI:57540"/>
        <dbReference type="ChEBI" id="CHEBI:57945"/>
    </reaction>
</comment>
<evidence type="ECO:0000313" key="11">
    <source>
        <dbReference type="RefSeq" id="XP_021842269.1"/>
    </source>
</evidence>
<evidence type="ECO:0000256" key="1">
    <source>
        <dbReference type="ARBA" id="ARBA00001961"/>
    </source>
</evidence>
<dbReference type="InterPro" id="IPR044861">
    <property type="entry name" value="IPNS-like_FE2OG_OXY"/>
</dbReference>
<evidence type="ECO:0000256" key="8">
    <source>
        <dbReference type="RuleBase" id="RU003682"/>
    </source>
</evidence>
<evidence type="ECO:0000259" key="9">
    <source>
        <dbReference type="PROSITE" id="PS51471"/>
    </source>
</evidence>
<dbReference type="PROSITE" id="PS51471">
    <property type="entry name" value="FE2OG_OXY"/>
    <property type="match status" value="1"/>
</dbReference>
<dbReference type="InterPro" id="IPR027443">
    <property type="entry name" value="IPNS-like_sf"/>
</dbReference>
<dbReference type="Gene3D" id="2.60.120.330">
    <property type="entry name" value="B-lactam Antibiotic, Isopenicillin N Synthase, Chain"/>
    <property type="match status" value="1"/>
</dbReference>
<evidence type="ECO:0000256" key="2">
    <source>
        <dbReference type="ARBA" id="ARBA00008056"/>
    </source>
</evidence>
<dbReference type="GO" id="GO:0046872">
    <property type="term" value="F:metal ion binding"/>
    <property type="evidence" value="ECO:0007669"/>
    <property type="project" value="UniProtKB-KW"/>
</dbReference>
<keyword evidence="5 8" id="KW-0560">Oxidoreductase</keyword>
<name>A0A9R0I693_SPIOL</name>
<dbReference type="InterPro" id="IPR026992">
    <property type="entry name" value="DIOX_N"/>
</dbReference>
<dbReference type="InterPro" id="IPR050295">
    <property type="entry name" value="Plant_2OG-oxidoreductases"/>
</dbReference>
<accession>A0A9R0I693</accession>
<comment type="similarity">
    <text evidence="2 8">Belongs to the iron/ascorbate-dependent oxidoreductase family.</text>
</comment>
<sequence>MEKKIVSSWFNGKSLPKNYIIPPEKRPGNIYFPTCQIPVIDLSKTNGNDRAMIVEQIMEAGKKYGFFQVINHGVAKEVMEDARKMFREFFELPFEKKSHLYSEENNVKCRLYTSSFDYANEDIHYWRDCLKHNCTPFKECIDHWPQNPPRYREVVEKYSTQVKDLGSRILDLISEGLEIESDFFENGYNEETFLSVNHYPPCPDPRLTLGLPKHCDPNIITLLLQDNTPGLQVCVDNKWLLVEPCSNAFVVNMGYQMQIISNGKLKSAEHRVVTNADKARTTAAFFILPSKNCIIQPAKALVKTGDPPIYKQFQYAEFIENFKAHTNCEPEKVLDLYKIKNN</sequence>
<dbReference type="AlphaFoldDB" id="A0A9R0I693"/>
<dbReference type="RefSeq" id="XP_021842269.1">
    <property type="nucleotide sequence ID" value="XM_021986577.2"/>
</dbReference>
<protein>
    <submittedName>
        <fullName evidence="11">Protein DOWNY MILDEW RESISTANCE 6</fullName>
    </submittedName>
</protein>
<keyword evidence="10" id="KW-1185">Reference proteome</keyword>
<dbReference type="Pfam" id="PF03171">
    <property type="entry name" value="2OG-FeII_Oxy"/>
    <property type="match status" value="1"/>
</dbReference>
<reference evidence="11" key="2">
    <citation type="submission" date="2025-08" db="UniProtKB">
        <authorList>
            <consortium name="RefSeq"/>
        </authorList>
    </citation>
    <scope>IDENTIFICATION</scope>
    <source>
        <tissue evidence="11">Leaf</tissue>
    </source>
</reference>
<proteinExistence type="inferred from homology"/>
<keyword evidence="3 8" id="KW-0479">Metal-binding</keyword>
<dbReference type="InterPro" id="IPR005123">
    <property type="entry name" value="Oxoglu/Fe-dep_dioxygenase_dom"/>
</dbReference>
<dbReference type="Proteomes" id="UP000813463">
    <property type="component" value="Chromosome 5"/>
</dbReference>
<dbReference type="KEGG" id="soe:110782421"/>
<dbReference type="GeneID" id="110782421"/>
<keyword evidence="4" id="KW-0223">Dioxygenase</keyword>
<dbReference type="OrthoDB" id="406156at2759"/>
<evidence type="ECO:0000256" key="6">
    <source>
        <dbReference type="ARBA" id="ARBA00023004"/>
    </source>
</evidence>
<comment type="cofactor">
    <cofactor evidence="1">
        <name>L-ascorbate</name>
        <dbReference type="ChEBI" id="CHEBI:38290"/>
    </cofactor>
</comment>
<evidence type="ECO:0000256" key="5">
    <source>
        <dbReference type="ARBA" id="ARBA00023002"/>
    </source>
</evidence>
<reference evidence="10" key="1">
    <citation type="journal article" date="2021" name="Nat. Commun.">
        <title>Genomic analyses provide insights into spinach domestication and the genetic basis of agronomic traits.</title>
        <authorList>
            <person name="Cai X."/>
            <person name="Sun X."/>
            <person name="Xu C."/>
            <person name="Sun H."/>
            <person name="Wang X."/>
            <person name="Ge C."/>
            <person name="Zhang Z."/>
            <person name="Wang Q."/>
            <person name="Fei Z."/>
            <person name="Jiao C."/>
            <person name="Wang Q."/>
        </authorList>
    </citation>
    <scope>NUCLEOTIDE SEQUENCE [LARGE SCALE GENOMIC DNA]</scope>
    <source>
        <strain evidence="10">cv. Varoflay</strain>
    </source>
</reference>
<evidence type="ECO:0000313" key="10">
    <source>
        <dbReference type="Proteomes" id="UP000813463"/>
    </source>
</evidence>
<dbReference type="SUPFAM" id="SSF51197">
    <property type="entry name" value="Clavaminate synthase-like"/>
    <property type="match status" value="1"/>
</dbReference>
<gene>
    <name evidence="11" type="primary">LOC110782421</name>
</gene>
<evidence type="ECO:0000256" key="4">
    <source>
        <dbReference type="ARBA" id="ARBA00022964"/>
    </source>
</evidence>
<feature type="domain" description="Fe2OG dioxygenase" evidence="9">
    <location>
        <begin position="189"/>
        <end position="289"/>
    </location>
</feature>
<dbReference type="Pfam" id="PF14226">
    <property type="entry name" value="DIOX_N"/>
    <property type="match status" value="1"/>
</dbReference>
<dbReference type="PANTHER" id="PTHR47991">
    <property type="entry name" value="OXOGLUTARATE/IRON-DEPENDENT DIOXYGENASE"/>
    <property type="match status" value="1"/>
</dbReference>